<name>A0A3M7TPK7_9BACI</name>
<dbReference type="InterPro" id="IPR009057">
    <property type="entry name" value="Homeodomain-like_sf"/>
</dbReference>
<sequence length="188" mass="20840">MKKGERTKQIILDTATQLIAEKGFKGTTVSEVVKAAGYTQAAFYLHFKSKDDLLAEIVDTFEVRLAALTDASKTLRDPSGKLEEEMPRTYTAIFTFLGDHSNELKIVLASEQGIKVRKKITDILSANMKMHQANGAVRGDVDPNLLAEAITASIEQLTYQYLVTGEKTAEELGKQTAFLYLYGMIKNK</sequence>
<dbReference type="InterPro" id="IPR036271">
    <property type="entry name" value="Tet_transcr_reg_TetR-rel_C_sf"/>
</dbReference>
<evidence type="ECO:0000256" key="1">
    <source>
        <dbReference type="ARBA" id="ARBA00022491"/>
    </source>
</evidence>
<evidence type="ECO:0000256" key="3">
    <source>
        <dbReference type="PROSITE-ProRule" id="PRU00335"/>
    </source>
</evidence>
<dbReference type="PANTHER" id="PTHR43479">
    <property type="entry name" value="ACREF/ENVCD OPERON REPRESSOR-RELATED"/>
    <property type="match status" value="1"/>
</dbReference>
<feature type="DNA-binding region" description="H-T-H motif" evidence="3">
    <location>
        <begin position="28"/>
        <end position="47"/>
    </location>
</feature>
<organism evidence="5 6">
    <name type="scientific">Alteribacter keqinensis</name>
    <dbReference type="NCBI Taxonomy" id="2483800"/>
    <lineage>
        <taxon>Bacteria</taxon>
        <taxon>Bacillati</taxon>
        <taxon>Bacillota</taxon>
        <taxon>Bacilli</taxon>
        <taxon>Bacillales</taxon>
        <taxon>Bacillaceae</taxon>
        <taxon>Alteribacter</taxon>
    </lineage>
</organism>
<protein>
    <submittedName>
        <fullName evidence="5">TetR/AcrR family transcriptional regulator</fullName>
    </submittedName>
</protein>
<dbReference type="GO" id="GO:0003677">
    <property type="term" value="F:DNA binding"/>
    <property type="evidence" value="ECO:0007669"/>
    <property type="project" value="UniProtKB-UniRule"/>
</dbReference>
<keyword evidence="1" id="KW-0678">Repressor</keyword>
<dbReference type="OrthoDB" id="9814200at2"/>
<dbReference type="RefSeq" id="WP_122901179.1">
    <property type="nucleotide sequence ID" value="NZ_RHIB01000003.1"/>
</dbReference>
<dbReference type="PROSITE" id="PS50977">
    <property type="entry name" value="HTH_TETR_2"/>
    <property type="match status" value="1"/>
</dbReference>
<dbReference type="SUPFAM" id="SSF48498">
    <property type="entry name" value="Tetracyclin repressor-like, C-terminal domain"/>
    <property type="match status" value="1"/>
</dbReference>
<dbReference type="Gene3D" id="1.10.357.10">
    <property type="entry name" value="Tetracycline Repressor, domain 2"/>
    <property type="match status" value="1"/>
</dbReference>
<dbReference type="PANTHER" id="PTHR43479:SF11">
    <property type="entry name" value="ACREF_ENVCD OPERON REPRESSOR-RELATED"/>
    <property type="match status" value="1"/>
</dbReference>
<evidence type="ECO:0000313" key="6">
    <source>
        <dbReference type="Proteomes" id="UP000278746"/>
    </source>
</evidence>
<dbReference type="EMBL" id="RHIB01000003">
    <property type="protein sequence ID" value="RNA67086.1"/>
    <property type="molecule type" value="Genomic_DNA"/>
</dbReference>
<evidence type="ECO:0000256" key="2">
    <source>
        <dbReference type="ARBA" id="ARBA00023125"/>
    </source>
</evidence>
<evidence type="ECO:0000259" key="4">
    <source>
        <dbReference type="PROSITE" id="PS50977"/>
    </source>
</evidence>
<feature type="domain" description="HTH tetR-type" evidence="4">
    <location>
        <begin position="5"/>
        <end position="65"/>
    </location>
</feature>
<gene>
    <name evidence="5" type="ORF">EBO34_18020</name>
</gene>
<dbReference type="Proteomes" id="UP000278746">
    <property type="component" value="Unassembled WGS sequence"/>
</dbReference>
<dbReference type="InterPro" id="IPR050624">
    <property type="entry name" value="HTH-type_Tx_Regulator"/>
</dbReference>
<dbReference type="PRINTS" id="PR00455">
    <property type="entry name" value="HTHTETR"/>
</dbReference>
<proteinExistence type="predicted"/>
<dbReference type="Gene3D" id="1.10.10.60">
    <property type="entry name" value="Homeodomain-like"/>
    <property type="match status" value="1"/>
</dbReference>
<accession>A0A3M7TPK7</accession>
<dbReference type="InterPro" id="IPR001647">
    <property type="entry name" value="HTH_TetR"/>
</dbReference>
<comment type="caution">
    <text evidence="5">The sequence shown here is derived from an EMBL/GenBank/DDBJ whole genome shotgun (WGS) entry which is preliminary data.</text>
</comment>
<dbReference type="Pfam" id="PF00440">
    <property type="entry name" value="TetR_N"/>
    <property type="match status" value="1"/>
</dbReference>
<dbReference type="SUPFAM" id="SSF46689">
    <property type="entry name" value="Homeodomain-like"/>
    <property type="match status" value="1"/>
</dbReference>
<evidence type="ECO:0000313" key="5">
    <source>
        <dbReference type="EMBL" id="RNA67086.1"/>
    </source>
</evidence>
<reference evidence="5 6" key="1">
    <citation type="submission" date="2018-10" db="EMBL/GenBank/DDBJ databases">
        <title>Bacillus Keqinensis sp. nov., a moderately halophilic bacterium isolated from a saline-alkaline lake.</title>
        <authorList>
            <person name="Wang H."/>
        </authorList>
    </citation>
    <scope>NUCLEOTIDE SEQUENCE [LARGE SCALE GENOMIC DNA]</scope>
    <source>
        <strain evidence="5 6">KQ-3</strain>
    </source>
</reference>
<keyword evidence="2 3" id="KW-0238">DNA-binding</keyword>
<dbReference type="AlphaFoldDB" id="A0A3M7TPK7"/>
<keyword evidence="6" id="KW-1185">Reference proteome</keyword>